<feature type="compositionally biased region" description="Polar residues" evidence="1">
    <location>
        <begin position="167"/>
        <end position="176"/>
    </location>
</feature>
<feature type="region of interest" description="Disordered" evidence="1">
    <location>
        <begin position="1575"/>
        <end position="1652"/>
    </location>
</feature>
<feature type="compositionally biased region" description="Polar residues" evidence="1">
    <location>
        <begin position="1201"/>
        <end position="1210"/>
    </location>
</feature>
<feature type="region of interest" description="Disordered" evidence="1">
    <location>
        <begin position="1923"/>
        <end position="1948"/>
    </location>
</feature>
<feature type="compositionally biased region" description="Basic residues" evidence="1">
    <location>
        <begin position="1742"/>
        <end position="1755"/>
    </location>
</feature>
<feature type="non-terminal residue" evidence="2">
    <location>
        <position position="2056"/>
    </location>
</feature>
<dbReference type="EMBL" id="JASPKZ010003064">
    <property type="protein sequence ID" value="KAJ9594193.1"/>
    <property type="molecule type" value="Genomic_DNA"/>
</dbReference>
<feature type="compositionally biased region" description="Polar residues" evidence="1">
    <location>
        <begin position="844"/>
        <end position="853"/>
    </location>
</feature>
<proteinExistence type="predicted"/>
<sequence>DITDVVFPTLTNPSPKTDDELLGGSPVKRFRYSEHYPTSLGSISPSQRKRLDRYSSVDALSLLHSPHVRRRTLSPSKQQPSDIPTFTPHSILKVRKMVRRSASPDNVSLPSYTSTATTPDLPVEEEQEPDDEQMQVSDDEVPTGRQIRFSFPMVQEQVKERSRTPDVVQTRSSLSRSAMKRSLLGGTPRKPLSRSSRSPVVTFGTSSEQNKITLNDLMFAIPVDAGDGESASAENDSEVFHSLENSFTDVESPMKKQRVDSSPTDVSTNMTHAAKVEEHFEKVSPHKGILPDTTHLDISFDDECYEDEKEETVNSQKMQNESNKVVAEPMVISSNETEVEEDKSAVDEIPERSGKVKSRKGILLDDTTYHKTSFGTSFKDDKPEEEIVNTHELQDERDNYADVQLYTDYCVVEENEAIPGLIIESVSGNSDILLCDEGRYYEELQAAGVDECDDRLEEEYREAKERQLKAESSDGQEEVEHEEEVEKWLSGGEDSVVVLDSDSEDDISDQEKKDDSETSDDDEIPKNVTIEELDSWNESKSEENEKAIICEEISSENIEIRKPEQNVIIEEVSEGYNNEESIVDKTKSNEEMAQNDGNQEIVKETQEEIVTIDSNIELKSCKDTSKSGVSVDNYKTKDEMDFEECISFNEISKHGQSQLKSCQISQAMDVDKDEAMDFEVEISASQISKPKTIGDTSKSGSSADTNTQTKNLSSPQMEGSETMEVEETVHAKTSKLIGGRENETETRLKCRDSRSRSGSVPPENSASKQNKMNRTSRGTSAPPEDKSDSNKRKVEELTVTEELVNVKNKMKSDEKMSRSEIKGKSVSRTDLQIIEEESHGEVNASFSTSSQIRAGSLPPDDLHRSKIRKSRRSSSLQPEDSNSRNRPVKPDDIFHEKRKIKKHENRVESVDPEDISMEKIKKKSKEIKYVSSKEVSSEESEKEIQRAPNKAVLIPTEDISVVDSNKKTQKAGSSTVLNSPEDIQDVYSQKSPYEIGNRTESFPADIPGSSFHETENVTNSVQLEDIFMVETKRKTESRAKSTPPENIAVLNSKKKSASLADETEFIPVMDSKKKSERRAGSVPPEYISVADSKKKTTSRVKSVISEDIPAADSKNKTESRDESVPPEDIPVMDSKKKIGSRSGSTPPDVSVVDSKKKAASRAGSVPPEDAPMVDSRKKTTSRAGSVPPEDVTMVDSKKENTIPSEDTQVVDSKKKIATRAGSIPPEDVPMVDSKKKNTSRARSVPPEDVTGVDSKKKTTIRAGSIPPEDTQVADSKKKIASRARSIPPEDVPVVDSEKKAASRARSIPPEDTPVVDSKKKSESRAGSITPEDIPVVDSKKKAASRAGSIPPEDVAVVDSNKKTTSRAGSIPPEDVPVVDSKKKTASRAGSIPPEDITVADSRKKTETRSGSIPPEDIPVADSKKKIASRADSISPEDITVADSRKKTGSRSGSIPPEGVSVVDSKKKTASRAGSISPENAPVMEEDDEEREEIEMSSSQASTICLADIPGVSNVHRPPSVSSQASTIKLRTGRSRRSSVSSQCSSVHEDMRLDIVYEEPENAECNRSGDFTSRVRRARSEAGSVHGAQTGHNKTSSDAGSVLDESFVRTLRSGKVISESEDDVGSPRLRGRRKVRADSTSCGDDVNSQQAMEEYATARRLTRHQRSLLERSLELAKSSQSSRPYPLPALHEASDDDEGETSSVGTRSSSRLSARHAPVPDNPSPTTSQASTIHILTSDVQVRRKIKTPRRSRRSLSRLNESVVESPGSVRSGASTAYASSVTSIASPTSTKSEDVIGSRTRRRSFKQTFKSTSEKAFPSWLPLMKFHGSTRGDVTKEINNHGISSMEAMTEEGHDIMASPTDSEVSSEASSGVLTRLAVVRLSKLKDDITSLASFQFSPPTAVPGANKNEEIVPSHTPLSPVPAFVFSPPQKHQPYVMPRKSPHQTRAHTMALRKLHTITEESLPTSPSTPSSSSQPQSSERDTTPIAVKRSKRFKSTPKASSVRLSVMTPLTEEEKRELAEEAERRRRKPVETRRYTAFKHRKMMPLYRSRNSKS</sequence>
<accession>A0AAD8EL15</accession>
<feature type="region of interest" description="Disordered" evidence="1">
    <location>
        <begin position="926"/>
        <end position="949"/>
    </location>
</feature>
<feature type="compositionally biased region" description="Polar residues" evidence="1">
    <location>
        <begin position="1723"/>
        <end position="1739"/>
    </location>
</feature>
<feature type="compositionally biased region" description="Basic and acidic residues" evidence="1">
    <location>
        <begin position="2014"/>
        <end position="2036"/>
    </location>
</feature>
<feature type="compositionally biased region" description="Basic and acidic residues" evidence="1">
    <location>
        <begin position="1070"/>
        <end position="1079"/>
    </location>
</feature>
<feature type="compositionally biased region" description="Low complexity" evidence="1">
    <location>
        <begin position="1700"/>
        <end position="1711"/>
    </location>
</feature>
<feature type="compositionally biased region" description="Polar residues" evidence="1">
    <location>
        <begin position="683"/>
        <end position="719"/>
    </location>
</feature>
<feature type="region of interest" description="Disordered" evidence="1">
    <location>
        <begin position="1960"/>
        <end position="2056"/>
    </location>
</feature>
<feature type="compositionally biased region" description="Basic and acidic residues" evidence="1">
    <location>
        <begin position="810"/>
        <end position="823"/>
    </location>
</feature>
<feature type="compositionally biased region" description="Basic and acidic residues" evidence="1">
    <location>
        <begin position="738"/>
        <end position="755"/>
    </location>
</feature>
<feature type="region of interest" description="Disordered" evidence="1">
    <location>
        <begin position="463"/>
        <end position="545"/>
    </location>
</feature>
<feature type="region of interest" description="Disordered" evidence="1">
    <location>
        <begin position="64"/>
        <end position="86"/>
    </location>
</feature>
<evidence type="ECO:0000256" key="1">
    <source>
        <dbReference type="SAM" id="MobiDB-lite"/>
    </source>
</evidence>
<feature type="compositionally biased region" description="Polar residues" evidence="1">
    <location>
        <begin position="1771"/>
        <end position="1790"/>
    </location>
</feature>
<feature type="compositionally biased region" description="Basic and acidic residues" evidence="1">
    <location>
        <begin position="783"/>
        <end position="796"/>
    </location>
</feature>
<protein>
    <submittedName>
        <fullName evidence="2">Uncharacterized protein</fullName>
    </submittedName>
</protein>
<reference evidence="2" key="1">
    <citation type="journal article" date="2023" name="IScience">
        <title>Live-bearing cockroach genome reveals convergent evolutionary mechanisms linked to viviparity in insects and beyond.</title>
        <authorList>
            <person name="Fouks B."/>
            <person name="Harrison M.C."/>
            <person name="Mikhailova A.A."/>
            <person name="Marchal E."/>
            <person name="English S."/>
            <person name="Carruthers M."/>
            <person name="Jennings E.C."/>
            <person name="Chiamaka E.L."/>
            <person name="Frigard R.A."/>
            <person name="Pippel M."/>
            <person name="Attardo G.M."/>
            <person name="Benoit J.B."/>
            <person name="Bornberg-Bauer E."/>
            <person name="Tobe S.S."/>
        </authorList>
    </citation>
    <scope>NUCLEOTIDE SEQUENCE</scope>
    <source>
        <strain evidence="2">Stay&amp;Tobe</strain>
    </source>
</reference>
<feature type="region of interest" description="Disordered" evidence="1">
    <location>
        <begin position="157"/>
        <end position="205"/>
    </location>
</feature>
<feature type="region of interest" description="Disordered" evidence="1">
    <location>
        <begin position="1033"/>
        <end position="1546"/>
    </location>
</feature>
<feature type="compositionally biased region" description="Basic and acidic residues" evidence="1">
    <location>
        <begin position="1113"/>
        <end position="1123"/>
    </location>
</feature>
<evidence type="ECO:0000313" key="2">
    <source>
        <dbReference type="EMBL" id="KAJ9594193.1"/>
    </source>
</evidence>
<feature type="compositionally biased region" description="Acidic residues" evidence="1">
    <location>
        <begin position="1483"/>
        <end position="1494"/>
    </location>
</feature>
<name>A0AAD8EL15_DIPPU</name>
<feature type="region of interest" description="Disordered" evidence="1">
    <location>
        <begin position="682"/>
        <end position="914"/>
    </location>
</feature>
<organism evidence="2 3">
    <name type="scientific">Diploptera punctata</name>
    <name type="common">Pacific beetle cockroach</name>
    <dbReference type="NCBI Taxonomy" id="6984"/>
    <lineage>
        <taxon>Eukaryota</taxon>
        <taxon>Metazoa</taxon>
        <taxon>Ecdysozoa</taxon>
        <taxon>Arthropoda</taxon>
        <taxon>Hexapoda</taxon>
        <taxon>Insecta</taxon>
        <taxon>Pterygota</taxon>
        <taxon>Neoptera</taxon>
        <taxon>Polyneoptera</taxon>
        <taxon>Dictyoptera</taxon>
        <taxon>Blattodea</taxon>
        <taxon>Blaberoidea</taxon>
        <taxon>Blaberidae</taxon>
        <taxon>Diplopterinae</taxon>
        <taxon>Diploptera</taxon>
    </lineage>
</organism>
<feature type="compositionally biased region" description="Polar residues" evidence="1">
    <location>
        <begin position="73"/>
        <end position="86"/>
    </location>
</feature>
<feature type="compositionally biased region" description="Basic and acidic residues" evidence="1">
    <location>
        <begin position="463"/>
        <end position="472"/>
    </location>
</feature>
<feature type="compositionally biased region" description="Low complexity" evidence="1">
    <location>
        <begin position="188"/>
        <end position="199"/>
    </location>
</feature>
<reference evidence="2" key="2">
    <citation type="submission" date="2023-05" db="EMBL/GenBank/DDBJ databases">
        <authorList>
            <person name="Fouks B."/>
        </authorList>
    </citation>
    <scope>NUCLEOTIDE SEQUENCE</scope>
    <source>
        <strain evidence="2">Stay&amp;Tobe</strain>
        <tissue evidence="2">Testes</tissue>
    </source>
</reference>
<comment type="caution">
    <text evidence="2">The sequence shown here is derived from an EMBL/GenBank/DDBJ whole genome shotgun (WGS) entry which is preliminary data.</text>
</comment>
<feature type="compositionally biased region" description="Polar residues" evidence="1">
    <location>
        <begin position="103"/>
        <end position="118"/>
    </location>
</feature>
<keyword evidence="3" id="KW-1185">Reference proteome</keyword>
<dbReference type="Proteomes" id="UP001233999">
    <property type="component" value="Unassembled WGS sequence"/>
</dbReference>
<feature type="compositionally biased region" description="Polar residues" evidence="1">
    <location>
        <begin position="1519"/>
        <end position="1528"/>
    </location>
</feature>
<feature type="region of interest" description="Disordered" evidence="1">
    <location>
        <begin position="964"/>
        <end position="1017"/>
    </location>
</feature>
<feature type="region of interest" description="Disordered" evidence="1">
    <location>
        <begin position="1671"/>
        <end position="1810"/>
    </location>
</feature>
<feature type="compositionally biased region" description="Polar residues" evidence="1">
    <location>
        <begin position="1589"/>
        <end position="1598"/>
    </location>
</feature>
<gene>
    <name evidence="2" type="ORF">L9F63_014353</name>
</gene>
<feature type="compositionally biased region" description="Polar residues" evidence="1">
    <location>
        <begin position="1637"/>
        <end position="1650"/>
    </location>
</feature>
<evidence type="ECO:0000313" key="3">
    <source>
        <dbReference type="Proteomes" id="UP001233999"/>
    </source>
</evidence>
<feature type="region of interest" description="Disordered" evidence="1">
    <location>
        <begin position="101"/>
        <end position="141"/>
    </location>
</feature>
<feature type="compositionally biased region" description="Acidic residues" evidence="1">
    <location>
        <begin position="122"/>
        <end position="141"/>
    </location>
</feature>
<feature type="compositionally biased region" description="Low complexity" evidence="1">
    <location>
        <begin position="1965"/>
        <end position="1979"/>
    </location>
</feature>
<feature type="compositionally biased region" description="Acidic residues" evidence="1">
    <location>
        <begin position="474"/>
        <end position="485"/>
    </location>
</feature>
<feature type="compositionally biased region" description="Polar residues" evidence="1">
    <location>
        <begin position="756"/>
        <end position="779"/>
    </location>
</feature>
<feature type="region of interest" description="Disordered" evidence="1">
    <location>
        <begin position="1"/>
        <end position="25"/>
    </location>
</feature>